<protein>
    <recommendedName>
        <fullName evidence="6">Large ribosomal subunit protein uL2 C-terminal domain-containing protein</fullName>
    </recommendedName>
</protein>
<reference evidence="7" key="1">
    <citation type="submission" date="2020-03" db="EMBL/GenBank/DDBJ databases">
        <title>A high-quality chromosome-level genome assembly of a woody plant with both climbing and erect habits, Rhamnella rubrinervis.</title>
        <authorList>
            <person name="Lu Z."/>
            <person name="Yang Y."/>
            <person name="Zhu X."/>
            <person name="Sun Y."/>
        </authorList>
    </citation>
    <scope>NUCLEOTIDE SEQUENCE</scope>
    <source>
        <strain evidence="7">BYM</strain>
        <tissue evidence="7">Leaf</tissue>
    </source>
</reference>
<sequence>MKACFKENVEPCTLKQVFIQIKPHRFTIPAAEPHLPRSPSVTHSGTRSRTSSLSPPRLCTLTSSSTVARRATLVVGNVLRFRSIPEGAVVCNVEHHVGDRGVLPRASGDYVIVISHNPDNDSTSHLAFVGICSIIFKGIIVYNLFRLLGKASFGAKKIVPSGRRAMVGQVAGGGRTEKPLLKAGNAYHKFRVKRNCWPKVRGVAMNPQLRILMEEGTTSILNMQVRSDVTLPWPKGRSHCCKENRSAPGTSCCDCLQS</sequence>
<dbReference type="SMART" id="SM01382">
    <property type="entry name" value="Ribosomal_L2_C"/>
    <property type="match status" value="1"/>
</dbReference>
<dbReference type="GO" id="GO:0002181">
    <property type="term" value="P:cytoplasmic translation"/>
    <property type="evidence" value="ECO:0007669"/>
    <property type="project" value="TreeGrafter"/>
</dbReference>
<feature type="transmembrane region" description="Helical" evidence="5">
    <location>
        <begin position="126"/>
        <end position="145"/>
    </location>
</feature>
<proteinExistence type="inferred from homology"/>
<evidence type="ECO:0000313" key="7">
    <source>
        <dbReference type="EMBL" id="KAF3434874.1"/>
    </source>
</evidence>
<dbReference type="InterPro" id="IPR002171">
    <property type="entry name" value="Ribosomal_uL2"/>
</dbReference>
<dbReference type="Proteomes" id="UP000796880">
    <property type="component" value="Unassembled WGS sequence"/>
</dbReference>
<evidence type="ECO:0000259" key="6">
    <source>
        <dbReference type="SMART" id="SM01382"/>
    </source>
</evidence>
<dbReference type="OrthoDB" id="585154at2759"/>
<dbReference type="Gene3D" id="2.30.30.30">
    <property type="match status" value="1"/>
</dbReference>
<comment type="similarity">
    <text evidence="1">Belongs to the universal ribosomal protein uL2 family.</text>
</comment>
<evidence type="ECO:0000256" key="4">
    <source>
        <dbReference type="SAM" id="MobiDB-lite"/>
    </source>
</evidence>
<feature type="domain" description="Large ribosomal subunit protein uL2 C-terminal" evidence="6">
    <location>
        <begin position="73"/>
        <end position="232"/>
    </location>
</feature>
<comment type="caution">
    <text evidence="7">The sequence shown here is derived from an EMBL/GenBank/DDBJ whole genome shotgun (WGS) entry which is preliminary data.</text>
</comment>
<evidence type="ECO:0000256" key="5">
    <source>
        <dbReference type="SAM" id="Phobius"/>
    </source>
</evidence>
<dbReference type="GO" id="GO:0003723">
    <property type="term" value="F:RNA binding"/>
    <property type="evidence" value="ECO:0007669"/>
    <property type="project" value="TreeGrafter"/>
</dbReference>
<keyword evidence="2" id="KW-0689">Ribosomal protein</keyword>
<evidence type="ECO:0000256" key="2">
    <source>
        <dbReference type="ARBA" id="ARBA00022980"/>
    </source>
</evidence>
<dbReference type="InterPro" id="IPR008991">
    <property type="entry name" value="Translation_prot_SH3-like_sf"/>
</dbReference>
<dbReference type="PANTHER" id="PTHR13691:SF16">
    <property type="entry name" value="LARGE RIBOSOMAL SUBUNIT PROTEIN UL2"/>
    <property type="match status" value="1"/>
</dbReference>
<dbReference type="PANTHER" id="PTHR13691">
    <property type="entry name" value="RIBOSOMAL PROTEIN L2"/>
    <property type="match status" value="1"/>
</dbReference>
<keyword evidence="5" id="KW-1133">Transmembrane helix</keyword>
<dbReference type="AlphaFoldDB" id="A0A8K0GQM1"/>
<evidence type="ECO:0000313" key="8">
    <source>
        <dbReference type="Proteomes" id="UP000796880"/>
    </source>
</evidence>
<gene>
    <name evidence="7" type="ORF">FNV43_RR21961</name>
</gene>
<dbReference type="Gene3D" id="4.10.950.10">
    <property type="entry name" value="Ribosomal protein L2, domain 3"/>
    <property type="match status" value="1"/>
</dbReference>
<dbReference type="GO" id="GO:0003735">
    <property type="term" value="F:structural constituent of ribosome"/>
    <property type="evidence" value="ECO:0007669"/>
    <property type="project" value="InterPro"/>
</dbReference>
<dbReference type="Pfam" id="PF03947">
    <property type="entry name" value="Ribosomal_L2_C"/>
    <property type="match status" value="2"/>
</dbReference>
<evidence type="ECO:0000256" key="3">
    <source>
        <dbReference type="ARBA" id="ARBA00023274"/>
    </source>
</evidence>
<accession>A0A8K0GQM1</accession>
<dbReference type="InterPro" id="IPR014722">
    <property type="entry name" value="Rib_uL2_dom2"/>
</dbReference>
<keyword evidence="8" id="KW-1185">Reference proteome</keyword>
<dbReference type="EMBL" id="VOIH02000010">
    <property type="protein sequence ID" value="KAF3434874.1"/>
    <property type="molecule type" value="Genomic_DNA"/>
</dbReference>
<feature type="region of interest" description="Disordered" evidence="4">
    <location>
        <begin position="29"/>
        <end position="56"/>
    </location>
</feature>
<dbReference type="GO" id="GO:0022625">
    <property type="term" value="C:cytosolic large ribosomal subunit"/>
    <property type="evidence" value="ECO:0007669"/>
    <property type="project" value="TreeGrafter"/>
</dbReference>
<feature type="compositionally biased region" description="Low complexity" evidence="4">
    <location>
        <begin position="47"/>
        <end position="56"/>
    </location>
</feature>
<keyword evidence="5" id="KW-0472">Membrane</keyword>
<keyword evidence="3" id="KW-0687">Ribonucleoprotein</keyword>
<organism evidence="7 8">
    <name type="scientific">Rhamnella rubrinervis</name>
    <dbReference type="NCBI Taxonomy" id="2594499"/>
    <lineage>
        <taxon>Eukaryota</taxon>
        <taxon>Viridiplantae</taxon>
        <taxon>Streptophyta</taxon>
        <taxon>Embryophyta</taxon>
        <taxon>Tracheophyta</taxon>
        <taxon>Spermatophyta</taxon>
        <taxon>Magnoliopsida</taxon>
        <taxon>eudicotyledons</taxon>
        <taxon>Gunneridae</taxon>
        <taxon>Pentapetalae</taxon>
        <taxon>rosids</taxon>
        <taxon>fabids</taxon>
        <taxon>Rosales</taxon>
        <taxon>Rhamnaceae</taxon>
        <taxon>rhamnoid group</taxon>
        <taxon>Rhamneae</taxon>
        <taxon>Rhamnella</taxon>
    </lineage>
</organism>
<dbReference type="InterPro" id="IPR022669">
    <property type="entry name" value="Ribosomal_uL2_C"/>
</dbReference>
<dbReference type="SUPFAM" id="SSF50104">
    <property type="entry name" value="Translation proteins SH3-like domain"/>
    <property type="match status" value="1"/>
</dbReference>
<keyword evidence="5" id="KW-0812">Transmembrane</keyword>
<name>A0A8K0GQM1_9ROSA</name>
<evidence type="ECO:0000256" key="1">
    <source>
        <dbReference type="ARBA" id="ARBA00005636"/>
    </source>
</evidence>
<dbReference type="InterPro" id="IPR014726">
    <property type="entry name" value="Ribosomal_uL2_dom3"/>
</dbReference>